<evidence type="ECO:0000256" key="1">
    <source>
        <dbReference type="ARBA" id="ARBA00004496"/>
    </source>
</evidence>
<dbReference type="SUPFAM" id="SSF46689">
    <property type="entry name" value="Homeodomain-like"/>
    <property type="match status" value="1"/>
</dbReference>
<feature type="compositionally biased region" description="Polar residues" evidence="17">
    <location>
        <begin position="973"/>
        <end position="984"/>
    </location>
</feature>
<comment type="subcellular location">
    <subcellularLocation>
        <location evidence="1">Cytoplasm</location>
    </subcellularLocation>
</comment>
<accession>A0A8J4UUI0</accession>
<dbReference type="CDD" id="cd01215">
    <property type="entry name" value="PTB_Dab"/>
    <property type="match status" value="1"/>
</dbReference>
<dbReference type="GO" id="GO:0006552">
    <property type="term" value="P:L-leucine catabolic process"/>
    <property type="evidence" value="ECO:0007669"/>
    <property type="project" value="UniProtKB-UniPathway"/>
</dbReference>
<dbReference type="Pfam" id="PF21792">
    <property type="entry name" value="DAB2_SBM"/>
    <property type="match status" value="1"/>
</dbReference>
<feature type="domain" description="CoA carboxyltransferase C-terminal" evidence="20">
    <location>
        <begin position="3395"/>
        <end position="3610"/>
    </location>
</feature>
<dbReference type="PANTHER" id="PTHR22855:SF13">
    <property type="entry name" value="METHYLCROTONOYL-COA CARBOXYLASE BETA CHAIN, MITOCHONDRIAL"/>
    <property type="match status" value="1"/>
</dbReference>
<dbReference type="GO" id="GO:1905202">
    <property type="term" value="C:methylcrotonoyl-CoA carboxylase complex"/>
    <property type="evidence" value="ECO:0007669"/>
    <property type="project" value="TreeGrafter"/>
</dbReference>
<dbReference type="PANTHER" id="PTHR22855">
    <property type="entry name" value="ACETYL, PROPIONYL, PYRUVATE, AND GLUTACONYL CARBOXYLASE-RELATED"/>
    <property type="match status" value="1"/>
</dbReference>
<dbReference type="InterPro" id="IPR011763">
    <property type="entry name" value="COA_CT_C"/>
</dbReference>
<evidence type="ECO:0000256" key="8">
    <source>
        <dbReference type="ARBA" id="ARBA00026116"/>
    </source>
</evidence>
<feature type="region of interest" description="Disordered" evidence="17">
    <location>
        <begin position="2442"/>
        <end position="2483"/>
    </location>
</feature>
<feature type="region of interest" description="Disordered" evidence="17">
    <location>
        <begin position="1"/>
        <end position="31"/>
    </location>
</feature>
<feature type="domain" description="PID" evidence="18">
    <location>
        <begin position="45"/>
        <end position="195"/>
    </location>
</feature>
<dbReference type="InterPro" id="IPR039467">
    <property type="entry name" value="TFIIIB_B''_Myb"/>
</dbReference>
<feature type="compositionally biased region" description="Low complexity" evidence="17">
    <location>
        <begin position="1514"/>
        <end position="1531"/>
    </location>
</feature>
<feature type="compositionally biased region" description="Basic and acidic residues" evidence="17">
    <location>
        <begin position="2458"/>
        <end position="2472"/>
    </location>
</feature>
<feature type="compositionally biased region" description="Basic and acidic residues" evidence="17">
    <location>
        <begin position="1197"/>
        <end position="1208"/>
    </location>
</feature>
<feature type="region of interest" description="Disordered" evidence="17">
    <location>
        <begin position="2322"/>
        <end position="2353"/>
    </location>
</feature>
<dbReference type="CDD" id="cd00167">
    <property type="entry name" value="SANT"/>
    <property type="match status" value="1"/>
</dbReference>
<comment type="catalytic activity">
    <reaction evidence="12">
        <text>3-methylbut-2-enoyl-CoA + hydrogencarbonate + ATP = 3-methyl-(2E)-glutaconyl-CoA + ADP + phosphate + H(+)</text>
        <dbReference type="Rhea" id="RHEA:13589"/>
        <dbReference type="ChEBI" id="CHEBI:15378"/>
        <dbReference type="ChEBI" id="CHEBI:17544"/>
        <dbReference type="ChEBI" id="CHEBI:30616"/>
        <dbReference type="ChEBI" id="CHEBI:43474"/>
        <dbReference type="ChEBI" id="CHEBI:57344"/>
        <dbReference type="ChEBI" id="CHEBI:57346"/>
        <dbReference type="ChEBI" id="CHEBI:456216"/>
        <dbReference type="EC" id="6.4.1.4"/>
    </reaction>
</comment>
<dbReference type="GO" id="GO:0005739">
    <property type="term" value="C:mitochondrion"/>
    <property type="evidence" value="ECO:0007669"/>
    <property type="project" value="TreeGrafter"/>
</dbReference>
<feature type="region of interest" description="Disordered" evidence="17">
    <location>
        <begin position="704"/>
        <end position="916"/>
    </location>
</feature>
<feature type="compositionally biased region" description="Basic residues" evidence="17">
    <location>
        <begin position="1373"/>
        <end position="1384"/>
    </location>
</feature>
<feature type="compositionally biased region" description="Low complexity" evidence="17">
    <location>
        <begin position="773"/>
        <end position="793"/>
    </location>
</feature>
<evidence type="ECO:0000259" key="20">
    <source>
        <dbReference type="PROSITE" id="PS50989"/>
    </source>
</evidence>
<feature type="compositionally biased region" description="Basic and acidic residues" evidence="17">
    <location>
        <begin position="1305"/>
        <end position="1316"/>
    </location>
</feature>
<dbReference type="OrthoDB" id="272624at2759"/>
<feature type="compositionally biased region" description="Basic and acidic residues" evidence="17">
    <location>
        <begin position="720"/>
        <end position="731"/>
    </location>
</feature>
<feature type="region of interest" description="Disordered" evidence="17">
    <location>
        <begin position="177"/>
        <end position="200"/>
    </location>
</feature>
<dbReference type="SMART" id="SM00462">
    <property type="entry name" value="PTB"/>
    <property type="match status" value="1"/>
</dbReference>
<feature type="region of interest" description="Disordered" evidence="17">
    <location>
        <begin position="2269"/>
        <end position="2288"/>
    </location>
</feature>
<feature type="compositionally biased region" description="Basic and acidic residues" evidence="17">
    <location>
        <begin position="2565"/>
        <end position="2586"/>
    </location>
</feature>
<feature type="compositionally biased region" description="Polar residues" evidence="17">
    <location>
        <begin position="240"/>
        <end position="250"/>
    </location>
</feature>
<feature type="compositionally biased region" description="Polar residues" evidence="17">
    <location>
        <begin position="523"/>
        <end position="577"/>
    </location>
</feature>
<feature type="non-terminal residue" evidence="21">
    <location>
        <position position="1"/>
    </location>
</feature>
<keyword evidence="6" id="KW-0221">Differentiation</keyword>
<feature type="compositionally biased region" description="Low complexity" evidence="17">
    <location>
        <begin position="2859"/>
        <end position="2875"/>
    </location>
</feature>
<dbReference type="Gene3D" id="3.90.226.10">
    <property type="entry name" value="2-enoyl-CoA Hydratase, Chain A, domain 1"/>
    <property type="match status" value="2"/>
</dbReference>
<feature type="region of interest" description="Disordered" evidence="17">
    <location>
        <begin position="2542"/>
        <end position="2628"/>
    </location>
</feature>
<evidence type="ECO:0000256" key="5">
    <source>
        <dbReference type="ARBA" id="ARBA00022553"/>
    </source>
</evidence>
<dbReference type="Proteomes" id="UP000727407">
    <property type="component" value="Unassembled WGS sequence"/>
</dbReference>
<feature type="compositionally biased region" description="Basic and acidic residues" evidence="17">
    <location>
        <begin position="2666"/>
        <end position="2684"/>
    </location>
</feature>
<dbReference type="InterPro" id="IPR011762">
    <property type="entry name" value="COA_CT_N"/>
</dbReference>
<keyword evidence="4" id="KW-0963">Cytoplasm</keyword>
<feature type="region of interest" description="Disordered" evidence="17">
    <location>
        <begin position="1720"/>
        <end position="1740"/>
    </location>
</feature>
<feature type="compositionally biased region" description="Basic residues" evidence="17">
    <location>
        <begin position="1157"/>
        <end position="1171"/>
    </location>
</feature>
<evidence type="ECO:0000256" key="6">
    <source>
        <dbReference type="ARBA" id="ARBA00022782"/>
    </source>
</evidence>
<keyword evidence="22" id="KW-1185">Reference proteome</keyword>
<feature type="compositionally biased region" description="Polar residues" evidence="17">
    <location>
        <begin position="1875"/>
        <end position="1889"/>
    </location>
</feature>
<dbReference type="InterPro" id="IPR006020">
    <property type="entry name" value="PTB/PI_dom"/>
</dbReference>
<keyword evidence="16" id="KW-0175">Coiled coil</keyword>
<protein>
    <recommendedName>
        <fullName evidence="15">Methylcrotonoyl-CoA carboxylase beta chain, mitochondrial</fullName>
        <ecNumber evidence="8">6.4.1.4</ecNumber>
    </recommendedName>
    <alternativeName>
        <fullName evidence="11">3-methylcrotonyl-CoA carboxylase 2</fullName>
    </alternativeName>
    <alternativeName>
        <fullName evidence="9">3-methylcrotonyl-CoA carboxylase non-biotin-containing subunit</fullName>
    </alternativeName>
    <alternativeName>
        <fullName evidence="10">3-methylcrotonyl-CoA:carbon dioxide ligase subunit beta</fullName>
    </alternativeName>
</protein>
<dbReference type="Gene3D" id="2.30.29.30">
    <property type="entry name" value="Pleckstrin-homology domain (PH domain)/Phosphotyrosine-binding domain (PTB)"/>
    <property type="match status" value="1"/>
</dbReference>
<feature type="compositionally biased region" description="Basic and acidic residues" evidence="17">
    <location>
        <begin position="177"/>
        <end position="187"/>
    </location>
</feature>
<feature type="compositionally biased region" description="Polar residues" evidence="17">
    <location>
        <begin position="288"/>
        <end position="304"/>
    </location>
</feature>
<keyword evidence="5" id="KW-0597">Phosphoprotein</keyword>
<feature type="compositionally biased region" description="Low complexity" evidence="17">
    <location>
        <begin position="742"/>
        <end position="754"/>
    </location>
</feature>
<feature type="region of interest" description="Disordered" evidence="17">
    <location>
        <begin position="3005"/>
        <end position="3028"/>
    </location>
</feature>
<feature type="region of interest" description="Disordered" evidence="17">
    <location>
        <begin position="2851"/>
        <end position="2875"/>
    </location>
</feature>
<dbReference type="PROSITE" id="PS01179">
    <property type="entry name" value="PID"/>
    <property type="match status" value="1"/>
</dbReference>
<feature type="region of interest" description="Disordered" evidence="17">
    <location>
        <begin position="2916"/>
        <end position="2988"/>
    </location>
</feature>
<feature type="region of interest" description="Disordered" evidence="17">
    <location>
        <begin position="1851"/>
        <end position="1890"/>
    </location>
</feature>
<feature type="region of interest" description="Disordered" evidence="17">
    <location>
        <begin position="1488"/>
        <end position="1560"/>
    </location>
</feature>
<dbReference type="EMBL" id="QNUK01000030">
    <property type="protein sequence ID" value="KAF5906682.1"/>
    <property type="molecule type" value="Genomic_DNA"/>
</dbReference>
<comment type="caution">
    <text evidence="21">The sequence shown here is derived from an EMBL/GenBank/DDBJ whole genome shotgun (WGS) entry which is preliminary data.</text>
</comment>
<feature type="compositionally biased region" description="Basic and acidic residues" evidence="17">
    <location>
        <begin position="1261"/>
        <end position="1273"/>
    </location>
</feature>
<feature type="region of interest" description="Disordered" evidence="17">
    <location>
        <begin position="2661"/>
        <end position="2685"/>
    </location>
</feature>
<feature type="compositionally biased region" description="Polar residues" evidence="17">
    <location>
        <begin position="805"/>
        <end position="848"/>
    </location>
</feature>
<evidence type="ECO:0000256" key="3">
    <source>
        <dbReference type="ARBA" id="ARBA00022473"/>
    </source>
</evidence>
<feature type="compositionally biased region" description="Basic and acidic residues" evidence="17">
    <location>
        <begin position="1670"/>
        <end position="1686"/>
    </location>
</feature>
<dbReference type="InterPro" id="IPR009057">
    <property type="entry name" value="Homeodomain-like_sf"/>
</dbReference>
<feature type="region of interest" description="Disordered" evidence="17">
    <location>
        <begin position="523"/>
        <end position="610"/>
    </location>
</feature>
<evidence type="ECO:0000313" key="22">
    <source>
        <dbReference type="Proteomes" id="UP000727407"/>
    </source>
</evidence>
<feature type="compositionally biased region" description="Basic and acidic residues" evidence="17">
    <location>
        <begin position="2973"/>
        <end position="2983"/>
    </location>
</feature>
<evidence type="ECO:0000256" key="15">
    <source>
        <dbReference type="ARBA" id="ARBA00073673"/>
    </source>
</evidence>
<dbReference type="UniPathway" id="UPA00363">
    <property type="reaction ID" value="UER00861"/>
</dbReference>
<feature type="region of interest" description="Disordered" evidence="17">
    <location>
        <begin position="1670"/>
        <end position="1700"/>
    </location>
</feature>
<feature type="region of interest" description="Disordered" evidence="17">
    <location>
        <begin position="355"/>
        <end position="489"/>
    </location>
</feature>
<evidence type="ECO:0000256" key="17">
    <source>
        <dbReference type="SAM" id="MobiDB-lite"/>
    </source>
</evidence>
<dbReference type="PROSITE" id="PS50989">
    <property type="entry name" value="COA_CT_CTER"/>
    <property type="match status" value="1"/>
</dbReference>
<feature type="region of interest" description="Disordered" evidence="17">
    <location>
        <begin position="1157"/>
        <end position="1181"/>
    </location>
</feature>
<feature type="compositionally biased region" description="Polar residues" evidence="17">
    <location>
        <begin position="1930"/>
        <end position="1942"/>
    </location>
</feature>
<feature type="compositionally biased region" description="Acidic residues" evidence="17">
    <location>
        <begin position="1389"/>
        <end position="1398"/>
    </location>
</feature>
<comment type="function">
    <text evidence="13">Carboxyltransferase subunit of the 3-methylcrotonyl-CoA carboxylase, an enzyme that catalyzes the conversion of 3-methylcrotonyl-CoA to 3-methylglutaconyl-CoA, a critical step for leucine and isovaleric acid catabolism.</text>
</comment>
<dbReference type="InterPro" id="IPR029045">
    <property type="entry name" value="ClpP/crotonase-like_dom_sf"/>
</dbReference>
<feature type="compositionally biased region" description="Polar residues" evidence="17">
    <location>
        <begin position="2550"/>
        <end position="2560"/>
    </location>
</feature>
<evidence type="ECO:0000256" key="12">
    <source>
        <dbReference type="ARBA" id="ARBA00052347"/>
    </source>
</evidence>
<gene>
    <name evidence="21" type="ORF">DAT39_003601</name>
</gene>
<feature type="compositionally biased region" description="Basic and acidic residues" evidence="17">
    <location>
        <begin position="2811"/>
        <end position="2821"/>
    </location>
</feature>
<evidence type="ECO:0000256" key="16">
    <source>
        <dbReference type="SAM" id="Coils"/>
    </source>
</evidence>
<feature type="compositionally biased region" description="Pro residues" evidence="17">
    <location>
        <begin position="863"/>
        <end position="879"/>
    </location>
</feature>
<dbReference type="SUPFAM" id="SSF50729">
    <property type="entry name" value="PH domain-like"/>
    <property type="match status" value="1"/>
</dbReference>
<feature type="compositionally biased region" description="Basic and acidic residues" evidence="17">
    <location>
        <begin position="2791"/>
        <end position="2804"/>
    </location>
</feature>
<evidence type="ECO:0000256" key="13">
    <source>
        <dbReference type="ARBA" id="ARBA00053988"/>
    </source>
</evidence>
<dbReference type="InterPro" id="IPR034733">
    <property type="entry name" value="AcCoA_carboxyl_beta"/>
</dbReference>
<feature type="compositionally biased region" description="Pro residues" evidence="17">
    <location>
        <begin position="580"/>
        <end position="589"/>
    </location>
</feature>
<comment type="subunit">
    <text evidence="14">Probably a dodecamer composed of six biotin-containing alpha subunits (MCCC1) and six beta (MCCC2) subunits.</text>
</comment>
<evidence type="ECO:0000256" key="11">
    <source>
        <dbReference type="ARBA" id="ARBA00031404"/>
    </source>
</evidence>
<feature type="compositionally biased region" description="Basic residues" evidence="17">
    <location>
        <begin position="1250"/>
        <end position="1260"/>
    </location>
</feature>
<dbReference type="Pfam" id="PF01039">
    <property type="entry name" value="Carboxyl_trans"/>
    <property type="match status" value="1"/>
</dbReference>
<evidence type="ECO:0000256" key="4">
    <source>
        <dbReference type="ARBA" id="ARBA00022490"/>
    </source>
</evidence>
<dbReference type="FunFam" id="3.90.226.10:FF:000007">
    <property type="entry name" value="Methylcrotonoyl-CoA carboxylase subunit beta"/>
    <property type="match status" value="1"/>
</dbReference>
<dbReference type="InterPro" id="IPR048561">
    <property type="entry name" value="Dab_PTB"/>
</dbReference>
<keyword evidence="3" id="KW-0217">Developmental protein</keyword>
<feature type="compositionally biased region" description="Acidic residues" evidence="17">
    <location>
        <begin position="999"/>
        <end position="1015"/>
    </location>
</feature>
<organism evidence="21 22">
    <name type="scientific">Clarias magur</name>
    <name type="common">Asian catfish</name>
    <name type="synonym">Macropteronotus magur</name>
    <dbReference type="NCBI Taxonomy" id="1594786"/>
    <lineage>
        <taxon>Eukaryota</taxon>
        <taxon>Metazoa</taxon>
        <taxon>Chordata</taxon>
        <taxon>Craniata</taxon>
        <taxon>Vertebrata</taxon>
        <taxon>Euteleostomi</taxon>
        <taxon>Actinopterygii</taxon>
        <taxon>Neopterygii</taxon>
        <taxon>Teleostei</taxon>
        <taxon>Ostariophysi</taxon>
        <taxon>Siluriformes</taxon>
        <taxon>Clariidae</taxon>
        <taxon>Clarias</taxon>
    </lineage>
</organism>
<feature type="domain" description="CoA carboxyltransferase N-terminal" evidence="19">
    <location>
        <begin position="3135"/>
        <end position="3392"/>
    </location>
</feature>
<dbReference type="EC" id="6.4.1.4" evidence="8"/>
<feature type="compositionally biased region" description="Basic and acidic residues" evidence="17">
    <location>
        <begin position="1234"/>
        <end position="1244"/>
    </location>
</feature>
<dbReference type="InterPro" id="IPR045190">
    <property type="entry name" value="MCCB/AccD1-like"/>
</dbReference>
<evidence type="ECO:0000256" key="2">
    <source>
        <dbReference type="ARBA" id="ARBA00006102"/>
    </source>
</evidence>
<dbReference type="Pfam" id="PF15963">
    <property type="entry name" value="Myb_DNA-bind_7"/>
    <property type="match status" value="1"/>
</dbReference>
<feature type="region of interest" description="Disordered" evidence="17">
    <location>
        <begin position="662"/>
        <end position="690"/>
    </location>
</feature>
<dbReference type="InterPro" id="IPR001005">
    <property type="entry name" value="SANT/Myb"/>
</dbReference>
<feature type="compositionally biased region" description="Basic and acidic residues" evidence="17">
    <location>
        <begin position="2333"/>
        <end position="2347"/>
    </location>
</feature>
<evidence type="ECO:0000259" key="18">
    <source>
        <dbReference type="PROSITE" id="PS01179"/>
    </source>
</evidence>
<dbReference type="GO" id="GO:0030154">
    <property type="term" value="P:cell differentiation"/>
    <property type="evidence" value="ECO:0007669"/>
    <property type="project" value="UniProtKB-KW"/>
</dbReference>
<dbReference type="SMART" id="SM00717">
    <property type="entry name" value="SANT"/>
    <property type="match status" value="1"/>
</dbReference>
<feature type="region of interest" description="Disordered" evidence="17">
    <location>
        <begin position="2791"/>
        <end position="2822"/>
    </location>
</feature>
<sequence>MSAEVESGMPPAEQAPVKTPSKKEKKKALATPEKTDEFLLARFKGEGVRYKAKLIGVDDVPEARGDKMSQDSMMKLKGKAAAARSQGKHKQRVWVNISLSGITITEEKTGAILMEHAVNKISFIARDVTDNRAFGYVCGAEGQHQFFAIKTAQQAEPLVIDLKDLFQLIFNMRKKEAESSKKEETTKPVENGSDASLSNRKGVEQLDLFGDMSTPPDMNSPSESKDILLMDLSTEIDSNQNCVKGNPFTNSSSTLRAQSSLSPENPFSSQLNFFPTPSHDPFRDDPFSKSNNQTANHNSNSHQYFNGDPKNGDSDYLGQQFDQLSNRTMVQALSNGQWPLDGRPAETSAWTQNKIPEREQNGHSGKVTPDPFLDTAQNGVKHENGSRPEVAVNQAKDSIIISPPPLNTKAGRGRRAVKSPTNESLAADPFTSVTQSESPSPPQPDCTPVSSVDFFSKSPSSTSDTLTSLGGLSLGHSSSSSNPGTATWNDSFSSVFPRPTDVSNAFTQLSAYSTTPAQNWGSSHGVFGTTSNQQLSSWPQNNTPASNGSWTQHSNVGNPFQSSIFLPTDNLTLGEQQSSSPPPLIPPRAGPIKEPSKVDTDAFVDLDPLGEKEKRDIKEMFKDFQMAKPPNSLAKSVVNAAIGKKAQTEPDENAECPLRRMMRRSRISVKPNFRPGSRMGAEGERLSQGVKEAGETLPAIKAEEVAGPAASHQQNITLKDPSEDVGIKDAAEVSSNMSQNDGAPSSGATTSSTAPHRRMRISAAPKLVAPKITSTPRPRPSASLPSSAPSSQSNEEQVKIHASASEAQGSFPVTSNDVPESGTPRKSTSSANMPTQSLSPCVPSTSGLPKSPARGKKSVEDSPPSPQPGLVPQQPPQEPEPPEHPCSTDMPSACIKSSQFDKACSSETTEKSSDTDRIIRALKLKELMKIERRKDIQMGKRKVGHKEFTGLDRGKMTMRDLIYYLPNTSPMRSSVVQEENQTETIIPPSPKQQIKTAERDDDDDEEEEAESENEELLVPKVRVAEDGSIILDEESLTVRVQRTSNTKLVENSMFERGSTTTYSSFRALKHVKTWSVRETDLFFLAINMVGTDFSLIGQLLTHRSRAEIKSKFKKEEKVNPWRIDKALRNTRPYDKEFFSYLLEKILAKDKDKRKSVRLIIPKTRKPRKSKGNKASECCVSDDDDDDDDVFHMDNQKTLEHDGALGVEKENEDLSNLKETDSSVPAKKKRKRTRAVSEEKDKDCSTTEQVKRKKQRKYSKNTKRDAKDGTEAESKLIAQGDTINLNKDELDKRNTSASKRRSKRSKSGDEKENEKGVKGTRRKQMKKSCEVISDNEEANGEHEASSVMNKDGSTTKKKRKRAEESDLNGDETAKKKKNTKRKKALKSTIEDENTTEEGEGASADLQEAEKLNAPVTAEVIDNDVSKTSRRSKKVSPNLATRQKKKSCEPAVSADVERESQDANIPESTLMAADSPVEDERLQMQAVVVLEKTPPRQQNLLSPSKVKCKTDDLEPSGSSPASSYSSEGSSGSSRMQRAGKVKRDLSNGGKKGQGMLDQDETNIVSPVVLLERLTQEPEDEADDLNENLTDLSCLRDLNSPLFQRRPMVVLSREEVDKILDASDQSADEEPSVSPLDLSLNTELSFPLHCSKILDDDHDDDEEAEVDCVFEEHEDRTNEMASSEERNSGELEQAESVSAEPDISNLKDISASLKPEVCSHPKVLLSNTTPSSPTEEVEPEGQPMTCKDVTTVATVVEGSPTLDIQDNLDPVCTNPDAPTPQETVTAETTLFGTSLRVSDIMEKSENSIPLILVKESALASSEITEESKLTLTGSLLESQRSQEATPEVNAELKRSLEGPLHTLESLKGSSECKEDTQESANSEINTSTQDVTRIQEVTVDSQEEVSISSSAAVSFEHGIQLTRRSRFLKPKPNLSQKARPTALQNQKRDPKTHSTQKPKSSETEVSKETLLYNPANDQHGALEDLSNQNRTAEEETSLSKTINQMESELTKGLGDGSTAVPDKKAITTLSASADEPPMASQSRRRTCDIDWITSCSSRTTHQALQSEESTGTENKVIPFEDVCAPAEILHLNDDGHNDEEPTFILTLYEIPVTQSHLTSSSNDYEMISDLATVETQAFLGFSDQAHVLPCTSESSRIDSPLVEGSGTDMRISEDLSENGKEKISAQATSHVIRSPHAKSEDCDATSSLEMYIPPTDPDLGCKKGPEFSPLDLTSAIRVSNRITTSPQDSDDSKQHENASHIFLGDVFVPVSEETRDDSNKNRTMAVESKLQSKDTFSANVTEDLAANVSEQASSHEPILLDTKDEQSDACANQETDAPHTDRESEREKGSDLAPLEDLASRTQSTFSGFNISKSITTLSQDSEDKQQYEGVSHMVLADIFVPVSGEMGDNSSKKASSSRVSDNLAENVKEKISALMTAPEPILLDTKDEGESDNFANTETDISHLDPNSEWKEGSKIAPLEDSLSRNQNKPFGFSVSKCVETLPQNRDDTEQFEHVSHMLLTDVFVPVSEETRDDSNKDRTMIIEEKCHSKEPSTVSVPQRQGTPYEELTKDSTEESKDTPGSSEEQKTPARRRARQFKPQPKLIKRTRAKDDASKTDQLIMEPHPSSSSHVFLPACHEENLAGISNTTDEKLVGTMSSIKGHQACVDGGKEDEPKSITEEPPRISQDDLDITESKPISTLLHESEDFKLEEETNENVPGETAIKDDMKSSAEDKELSIPANMQPCCEDMVSGSSAVDSEETVAGTQGVCHMVLPDVFVLVSDEMEGDLCEDRTESIESCPKRDSLSKKSSTHFQKELSREAKDLSQTVVEKSTQDQSALVDIKTAVRKRGKQEVKTTLARTDSTLSQSTSLQATTPSHQLTTLAQNENIVLLEEKLKRRLHIMPCTVRLSSLDTVGQSISSPRLEDRKSNDQRSSPTCHASVTNLSEESNTPFLSEKKLQGAESEETFSTRSKGKKNESSPDKTCGHLKPVQMLAQTRQRTITDWLKKKSHQTATKQEGEKGPETSSQVQSCLKVKGMHEATVEKTRDSEELEGSHLALALEETEAVSRVSKEVKMSSEVVKKSNDDPSVSQTFRPAVAFLRGRSAICRLYHADKVATLGSQQDTQSSVYQENYERMEALVKELKDRAETIKLGGGERARKLHTSRGKLLPRERIDKLLDPGSPFLELSQFAAFELYGTEEVPAGGIITGIGRVSGVECMIVANDATVKGGTYYPVTVKKHLRAQEIAQQNHLPCIYLVDSGGANLPRQADVFPDREHFGRIFYNQARLSSEGIAQIAVVMGSCTAGGAYVPAMADESIIVRKQGTIFLGGPPLVKAATGEEVSAEDLGGADLHCRQSGVTDHYALSDEHALHLARKAVRSLNYQKKLDVTVEPPEAPLFPADELYGIVGENLKRNFDVKEVIARVVDGSKFDEFKALYGDTLVTGFARIFGYPVGIIGNNGVLFSESAKKATHFIELCCQRNIPLLFLQNITGFMVGREYEAGGIAKDGAKMVTAVACANVPKITVIIGGSYGAGNYGMCGRAYSPRFLYMWPNARISVMGGEQAANVLATISKDQKAREGKEFTAEQETALKEPIIRRFEEEGNPYYSSA</sequence>
<comment type="similarity">
    <text evidence="2">Belongs to the AccD/PCCB family.</text>
</comment>
<dbReference type="InterPro" id="IPR011993">
    <property type="entry name" value="PH-like_dom_sf"/>
</dbReference>
<dbReference type="PROSITE" id="PS50980">
    <property type="entry name" value="COA_CT_NTER"/>
    <property type="match status" value="1"/>
</dbReference>
<reference evidence="21" key="1">
    <citation type="submission" date="2020-07" db="EMBL/GenBank/DDBJ databases">
        <title>Clarias magur genome sequencing, assembly and annotation.</title>
        <authorList>
            <person name="Kushwaha B."/>
            <person name="Kumar R."/>
            <person name="Das P."/>
            <person name="Joshi C.G."/>
            <person name="Kumar D."/>
            <person name="Nagpure N.S."/>
            <person name="Pandey M."/>
            <person name="Agarwal S."/>
            <person name="Srivastava S."/>
            <person name="Singh M."/>
            <person name="Sahoo L."/>
            <person name="Jayasankar P."/>
            <person name="Meher P.K."/>
            <person name="Koringa P.G."/>
            <person name="Iquebal M.A."/>
            <person name="Das S.P."/>
            <person name="Bit A."/>
            <person name="Patnaik S."/>
            <person name="Patel N."/>
            <person name="Shah T.M."/>
            <person name="Hinsu A."/>
            <person name="Jena J.K."/>
        </authorList>
    </citation>
    <scope>NUCLEOTIDE SEQUENCE</scope>
    <source>
        <strain evidence="21">CIFAMagur01</strain>
        <tissue evidence="21">Testis</tissue>
    </source>
</reference>
<dbReference type="FunFam" id="3.90.226.10:FF:000004">
    <property type="entry name" value="Methylcrotonoyl-CoA carboxylase beta chain"/>
    <property type="match status" value="1"/>
</dbReference>
<feature type="compositionally biased region" description="Low complexity" evidence="17">
    <location>
        <begin position="449"/>
        <end position="485"/>
    </location>
</feature>
<dbReference type="GO" id="GO:0004485">
    <property type="term" value="F:methylcrotonoyl-CoA carboxylase activity"/>
    <property type="evidence" value="ECO:0007669"/>
    <property type="project" value="UniProtKB-EC"/>
</dbReference>
<evidence type="ECO:0000313" key="21">
    <source>
        <dbReference type="EMBL" id="KAF5906682.1"/>
    </source>
</evidence>
<dbReference type="SUPFAM" id="SSF52096">
    <property type="entry name" value="ClpP/crotonase"/>
    <property type="match status" value="2"/>
</dbReference>
<proteinExistence type="inferred from homology"/>
<feature type="compositionally biased region" description="Polar residues" evidence="17">
    <location>
        <begin position="2930"/>
        <end position="2951"/>
    </location>
</feature>
<dbReference type="InterPro" id="IPR048559">
    <property type="entry name" value="DAB1/2_SBM"/>
</dbReference>
<evidence type="ECO:0000256" key="14">
    <source>
        <dbReference type="ARBA" id="ARBA00062256"/>
    </source>
</evidence>
<feature type="coiled-coil region" evidence="16">
    <location>
        <begin position="3125"/>
        <end position="3152"/>
    </location>
</feature>
<comment type="pathway">
    <text evidence="7">Amino-acid degradation; L-leucine degradation; (S)-3-hydroxy-3-methylglutaryl-CoA from 3-isovaleryl-CoA: step 2/3.</text>
</comment>
<evidence type="ECO:0000256" key="7">
    <source>
        <dbReference type="ARBA" id="ARBA00025711"/>
    </source>
</evidence>
<dbReference type="FunFam" id="2.30.29.30:FF:000035">
    <property type="entry name" value="Disabled homolog 2 isoform 1"/>
    <property type="match status" value="1"/>
</dbReference>
<evidence type="ECO:0000259" key="19">
    <source>
        <dbReference type="PROSITE" id="PS50980"/>
    </source>
</evidence>
<feature type="region of interest" description="Disordered" evidence="17">
    <location>
        <begin position="1921"/>
        <end position="1998"/>
    </location>
</feature>
<evidence type="ECO:0000256" key="10">
    <source>
        <dbReference type="ARBA" id="ARBA00031237"/>
    </source>
</evidence>
<feature type="region of interest" description="Disordered" evidence="17">
    <location>
        <begin position="973"/>
        <end position="1015"/>
    </location>
</feature>
<feature type="compositionally biased region" description="Polar residues" evidence="17">
    <location>
        <begin position="263"/>
        <end position="275"/>
    </location>
</feature>
<name>A0A8J4UUI0_CLAMG</name>
<evidence type="ECO:0000256" key="9">
    <source>
        <dbReference type="ARBA" id="ARBA00031109"/>
    </source>
</evidence>
<feature type="region of interest" description="Disordered" evidence="17">
    <location>
        <begin position="240"/>
        <end position="318"/>
    </location>
</feature>
<feature type="region of interest" description="Disordered" evidence="17">
    <location>
        <begin position="1197"/>
        <end position="1476"/>
    </location>
</feature>
<feature type="compositionally biased region" description="Low complexity" evidence="17">
    <location>
        <begin position="251"/>
        <end position="262"/>
    </location>
</feature>